<dbReference type="GO" id="GO:0009927">
    <property type="term" value="F:histidine phosphotransfer kinase activity"/>
    <property type="evidence" value="ECO:0007669"/>
    <property type="project" value="UniProtKB-UniRule"/>
</dbReference>
<sequence length="88" mass="10012">MDVGQMQKRLLDYMNSLLKEGILDSQFAQLQQLQDESNPDFVAEVVNLFFTDSENLINDLSNALYKIPSFSSFPFPFTVLSSVLFVLV</sequence>
<evidence type="ECO:0000313" key="4">
    <source>
        <dbReference type="Proteomes" id="UP000233551"/>
    </source>
</evidence>
<dbReference type="PANTHER" id="PTHR28242">
    <property type="entry name" value="PHOSPHORELAY INTERMEDIATE PROTEIN YPD1"/>
    <property type="match status" value="1"/>
</dbReference>
<dbReference type="InterPro" id="IPR036641">
    <property type="entry name" value="HPT_dom_sf"/>
</dbReference>
<comment type="domain">
    <text evidence="2">Histidine-containing phosphotransfer domain (HPt) contains an active histidine that mediates the phosphotransfer.</text>
</comment>
<name>A0A2I0IW40_PUNGR</name>
<keyword evidence="4" id="KW-1185">Reference proteome</keyword>
<dbReference type="GO" id="GO:0005829">
    <property type="term" value="C:cytosol"/>
    <property type="evidence" value="ECO:0007669"/>
    <property type="project" value="UniProtKB-SubCell"/>
</dbReference>
<organism evidence="3 4">
    <name type="scientific">Punica granatum</name>
    <name type="common">Pomegranate</name>
    <dbReference type="NCBI Taxonomy" id="22663"/>
    <lineage>
        <taxon>Eukaryota</taxon>
        <taxon>Viridiplantae</taxon>
        <taxon>Streptophyta</taxon>
        <taxon>Embryophyta</taxon>
        <taxon>Tracheophyta</taxon>
        <taxon>Spermatophyta</taxon>
        <taxon>Magnoliopsida</taxon>
        <taxon>eudicotyledons</taxon>
        <taxon>Gunneridae</taxon>
        <taxon>Pentapetalae</taxon>
        <taxon>rosids</taxon>
        <taxon>malvids</taxon>
        <taxon>Myrtales</taxon>
        <taxon>Lythraceae</taxon>
        <taxon>Punica</taxon>
    </lineage>
</organism>
<dbReference type="GO" id="GO:0009736">
    <property type="term" value="P:cytokinin-activated signaling pathway"/>
    <property type="evidence" value="ECO:0007669"/>
    <property type="project" value="UniProtKB-KW"/>
</dbReference>
<comment type="caution">
    <text evidence="3">The sequence shown here is derived from an EMBL/GenBank/DDBJ whole genome shotgun (WGS) entry which is preliminary data.</text>
</comment>
<protein>
    <recommendedName>
        <fullName evidence="2">Histidine-containing phosphotransfer protein</fullName>
    </recommendedName>
</protein>
<dbReference type="AlphaFoldDB" id="A0A2I0IW40"/>
<dbReference type="InterPro" id="IPR045871">
    <property type="entry name" value="AHP1-5/YPD1"/>
</dbReference>
<gene>
    <name evidence="3" type="ORF">CRG98_031627</name>
</gene>
<proteinExistence type="predicted"/>
<dbReference type="GO" id="GO:0005634">
    <property type="term" value="C:nucleus"/>
    <property type="evidence" value="ECO:0007669"/>
    <property type="project" value="UniProtKB-SubCell"/>
</dbReference>
<dbReference type="STRING" id="22663.A0A2I0IW40"/>
<reference evidence="3 4" key="1">
    <citation type="submission" date="2017-11" db="EMBL/GenBank/DDBJ databases">
        <title>De-novo sequencing of pomegranate (Punica granatum L.) genome.</title>
        <authorList>
            <person name="Akparov Z."/>
            <person name="Amiraslanov A."/>
            <person name="Hajiyeva S."/>
            <person name="Abbasov M."/>
            <person name="Kaur K."/>
            <person name="Hamwieh A."/>
            <person name="Solovyev V."/>
            <person name="Salamov A."/>
            <person name="Braich B."/>
            <person name="Kosarev P."/>
            <person name="Mahmoud A."/>
            <person name="Hajiyev E."/>
            <person name="Babayeva S."/>
            <person name="Izzatullayeva V."/>
            <person name="Mammadov A."/>
            <person name="Mammadov A."/>
            <person name="Sharifova S."/>
            <person name="Ojaghi J."/>
            <person name="Eynullazada K."/>
            <person name="Bayramov B."/>
            <person name="Abdulazimova A."/>
            <person name="Shahmuradov I."/>
        </authorList>
    </citation>
    <scope>NUCLEOTIDE SEQUENCE [LARGE SCALE GENOMIC DNA]</scope>
    <source>
        <strain evidence="4">cv. AG2017</strain>
        <tissue evidence="3">Leaf</tissue>
    </source>
</reference>
<accession>A0A2I0IW40</accession>
<evidence type="ECO:0000313" key="3">
    <source>
        <dbReference type="EMBL" id="PKI47963.1"/>
    </source>
</evidence>
<dbReference type="GO" id="GO:0043424">
    <property type="term" value="F:protein histidine kinase binding"/>
    <property type="evidence" value="ECO:0007669"/>
    <property type="project" value="UniProtKB-UniRule"/>
</dbReference>
<evidence type="ECO:0000256" key="2">
    <source>
        <dbReference type="RuleBase" id="RU369004"/>
    </source>
</evidence>
<comment type="function">
    <text evidence="2">Functions as a two-component phosphorelay mediators between cytokinin sensor histidine kinases and response regulators (B-type ARRs). Plays an important role in propagating cytokinin signal transduction.</text>
</comment>
<dbReference type="Gene3D" id="1.20.120.160">
    <property type="entry name" value="HPT domain"/>
    <property type="match status" value="1"/>
</dbReference>
<keyword evidence="1 2" id="KW-0902">Two-component regulatory system</keyword>
<dbReference type="Proteomes" id="UP000233551">
    <property type="component" value="Unassembled WGS sequence"/>
</dbReference>
<comment type="subcellular location">
    <subcellularLocation>
        <location evidence="2">Cytoplasm</location>
        <location evidence="2">Cytosol</location>
    </subcellularLocation>
    <subcellularLocation>
        <location evidence="2">Nucleus</location>
    </subcellularLocation>
</comment>
<dbReference type="SUPFAM" id="SSF47226">
    <property type="entry name" value="Histidine-containing phosphotransfer domain, HPT domain"/>
    <property type="match status" value="1"/>
</dbReference>
<dbReference type="GO" id="GO:0000160">
    <property type="term" value="P:phosphorelay signal transduction system"/>
    <property type="evidence" value="ECO:0007669"/>
    <property type="project" value="UniProtKB-UniRule"/>
</dbReference>
<dbReference type="EMBL" id="PGOL01002443">
    <property type="protein sequence ID" value="PKI47963.1"/>
    <property type="molecule type" value="Genomic_DNA"/>
</dbReference>
<keyword evidence="2" id="KW-0932">Cytokinin signaling pathway</keyword>
<dbReference type="PANTHER" id="PTHR28242:SF5">
    <property type="entry name" value="HISTIDINE-CONTAINING PHOSPHOTRANSFER PROTEIN 1"/>
    <property type="match status" value="1"/>
</dbReference>
<evidence type="ECO:0000256" key="1">
    <source>
        <dbReference type="ARBA" id="ARBA00023012"/>
    </source>
</evidence>